<sequence>MAQRSSRARKAGLLCLLLTAAWAAAGLQTSQDQAFAQGRTILVTGAGGRTGSIVVEKLVRSGRYTVRALVHSEKSKLASEDALTKAFAGASAVIVVTSAVPKLKPLSLIPFLLGKLLGKKWKLKFTWKGGKPEQVDWEGSCLPRAGVAFRGHTRFLRQDPCAVTQPEAEAENSTPQNTNASAGNQGQSFTAQDRGEGPPQDTAKGGKGVRATFMAGIDEGDDDDEGIPVEDEQVLAEEEAVALHEAYAAQDVAENTAKFKHLNVGDIALAVTDNGHPAIVVNPSSWQNPRFPSPQEWADDEVKLLPFAERQYVLHDAFMTSNLDASAEQPKPDRISEPKLPSRGPRLVFPRPSLELCLSSPMASSSSDAPKNLWQMNKVQLLAEATRLGITTHPTWSTGEVRQLISDKRKTSADTGAVPKGLASMTKDQLSEECIKLGITPPTGATKGHLQLLIRDTVTAGQLSHDVRSWQPRGDLVNLASYAETVLDKKMAKGYNPEDNPAVPLPPDDASVGSAWESERSALTEVANLQTEDGAEAPTGDGRKQPYASGATAGVESRDRRTHDTPGNAQGSLQPLGRDHMQGDALGEDFSSSELEFEVDSPPLHVLPGVRGEDTTSGETFYECQEAVPHSAAETAGQTNEHRARELLGRKDFSFEVPLDNSMHEVILSDGSKASGYLVETSAVSSPTPPADLQSFPGETQEEHQTEQDYTNENCALNVPGMIENLQPNIVWFRRDEHSIHHIHAVMNTIYQQLEGTISADLESGLQAHWRQGVIERHGYWYQEILQRVIDEKSITKDDMYMAVQAVNTATNELDTGVDEERFLEIMSSDQRRQREVRMIQRARVKRGGYAVGELVCFYRIEKVATKRGQWRGPGTIIGHEGGNWWVSFGGRCHLVAEEHLRPATSEELGELFSTRVARDDLERLLELDPDDPETFEPSDQERQEPDDPAQELPPVPDDDFEDMEYEPSLPGEGVLSDMFEGPSDEPRGAKRDGDVVPPIVPRRVRQKTPGRKVHSVIMLKRCQTERALEKQLEKEIPWKLVPPEEHAALRGAEQKQIQEHYDHDALEPLSIEESARVKDRVHSSRILSSRFAYRDKHWSRRKIDASVPWKHKARLVVSGHRDPDIPHLETDAPTIGRLTIVTLFQVVARKWWRKLRRDMIDIKIEYEGQSLQFSQCPLDPCPFQLRDPESRKPLAYVGVHVDELLVVGPRGLVGCIKGSLSCTFPVDGWEDDTFEYIGSHARVSDEGVFIGQESYASSRLFEVEVARGQDELEQATEAQRIDNQSLIGALSWLSAQTRPDLQCSVSLAQQLQKTPTVEDIKFSNKIAKRAWEHREKGVWLRPLDLSSLEYLVYHDSARANTLLDGEEHFILSTEDHENGTMTGGPFDKKARKARKENSKVASQIGVPRVPSDKRLAIDLAALRQTFNFERVFDRMTAQIEAALVREKACEPPPRGGGQKNQFDAADEAKVKQVILVGTMTGTQKDSFLNSIGDGDGDQIVMWKRKAEMYLIDKCQAGKMKYTIIHAGGLSDDDGGTAKVSVDVDDTLREALECKEALDRSFDLGSTDAGQPLTSPEDFKAILATLEGKNCDYTINPPP</sequence>
<reference evidence="4 5" key="1">
    <citation type="submission" date="2016-02" db="EMBL/GenBank/DDBJ databases">
        <title>Genome analysis of coral dinoflagellate symbionts highlights evolutionary adaptations to a symbiotic lifestyle.</title>
        <authorList>
            <person name="Aranda M."/>
            <person name="Li Y."/>
            <person name="Liew Y.J."/>
            <person name="Baumgarten S."/>
            <person name="Simakov O."/>
            <person name="Wilson M."/>
            <person name="Piel J."/>
            <person name="Ashoor H."/>
            <person name="Bougouffa S."/>
            <person name="Bajic V.B."/>
            <person name="Ryu T."/>
            <person name="Ravasi T."/>
            <person name="Bayer T."/>
            <person name="Micklem G."/>
            <person name="Kim H."/>
            <person name="Bhak J."/>
            <person name="Lajeunesse T.C."/>
            <person name="Voolstra C.R."/>
        </authorList>
    </citation>
    <scope>NUCLEOTIDE SEQUENCE [LARGE SCALE GENOMIC DNA]</scope>
    <source>
        <strain evidence="4 5">CCMP2467</strain>
    </source>
</reference>
<feature type="region of interest" description="Disordered" evidence="1">
    <location>
        <begin position="164"/>
        <end position="209"/>
    </location>
</feature>
<organism evidence="4 5">
    <name type="scientific">Symbiodinium microadriaticum</name>
    <name type="common">Dinoflagellate</name>
    <name type="synonym">Zooxanthella microadriatica</name>
    <dbReference type="NCBI Taxonomy" id="2951"/>
    <lineage>
        <taxon>Eukaryota</taxon>
        <taxon>Sar</taxon>
        <taxon>Alveolata</taxon>
        <taxon>Dinophyceae</taxon>
        <taxon>Suessiales</taxon>
        <taxon>Symbiodiniaceae</taxon>
        <taxon>Symbiodinium</taxon>
    </lineage>
</organism>
<gene>
    <name evidence="4" type="ORF">AK812_SmicGene21696</name>
</gene>
<feature type="compositionally biased region" description="Acidic residues" evidence="1">
    <location>
        <begin position="957"/>
        <end position="966"/>
    </location>
</feature>
<dbReference type="InterPro" id="IPR036291">
    <property type="entry name" value="NAD(P)-bd_dom_sf"/>
</dbReference>
<keyword evidence="2" id="KW-0732">Signal</keyword>
<accession>A0A1Q9DLP1</accession>
<dbReference type="Pfam" id="PF13460">
    <property type="entry name" value="NAD_binding_10"/>
    <property type="match status" value="1"/>
</dbReference>
<dbReference type="Gene3D" id="3.40.50.720">
    <property type="entry name" value="NAD(P)-binding Rossmann-like Domain"/>
    <property type="match status" value="2"/>
</dbReference>
<protein>
    <submittedName>
        <fullName evidence="4">Uncharacterized protein, chloroplastic</fullName>
    </submittedName>
</protein>
<dbReference type="GO" id="GO:0016491">
    <property type="term" value="F:oxidoreductase activity"/>
    <property type="evidence" value="ECO:0007669"/>
    <property type="project" value="InterPro"/>
</dbReference>
<proteinExistence type="predicted"/>
<evidence type="ECO:0000313" key="5">
    <source>
        <dbReference type="Proteomes" id="UP000186817"/>
    </source>
</evidence>
<comment type="caution">
    <text evidence="4">The sequence shown here is derived from an EMBL/GenBank/DDBJ whole genome shotgun (WGS) entry which is preliminary data.</text>
</comment>
<dbReference type="InterPro" id="IPR044163">
    <property type="entry name" value="SARED1-like"/>
</dbReference>
<dbReference type="SUPFAM" id="SSF51735">
    <property type="entry name" value="NAD(P)-binding Rossmann-fold domains"/>
    <property type="match status" value="1"/>
</dbReference>
<dbReference type="EMBL" id="LSRX01000480">
    <property type="protein sequence ID" value="OLP96091.1"/>
    <property type="molecule type" value="Genomic_DNA"/>
</dbReference>
<dbReference type="OrthoDB" id="419598at2759"/>
<feature type="signal peptide" evidence="2">
    <location>
        <begin position="1"/>
        <end position="23"/>
    </location>
</feature>
<name>A0A1Q9DLP1_SYMMI</name>
<dbReference type="InterPro" id="IPR016040">
    <property type="entry name" value="NAD(P)-bd_dom"/>
</dbReference>
<feature type="region of interest" description="Disordered" evidence="1">
    <location>
        <begin position="323"/>
        <end position="346"/>
    </location>
</feature>
<feature type="domain" description="NAD(P)-binding" evidence="3">
    <location>
        <begin position="1458"/>
        <end position="1546"/>
    </location>
</feature>
<dbReference type="Proteomes" id="UP000186817">
    <property type="component" value="Unassembled WGS sequence"/>
</dbReference>
<feature type="region of interest" description="Disordered" evidence="1">
    <location>
        <begin position="529"/>
        <end position="586"/>
    </location>
</feature>
<evidence type="ECO:0000256" key="2">
    <source>
        <dbReference type="SAM" id="SignalP"/>
    </source>
</evidence>
<feature type="region of interest" description="Disordered" evidence="1">
    <location>
        <begin position="493"/>
        <end position="517"/>
    </location>
</feature>
<keyword evidence="5" id="KW-1185">Reference proteome</keyword>
<dbReference type="PANTHER" id="PTHR14194:SF86">
    <property type="entry name" value="OS05G0110300 PROTEIN"/>
    <property type="match status" value="1"/>
</dbReference>
<feature type="region of interest" description="Disordered" evidence="1">
    <location>
        <begin position="926"/>
        <end position="997"/>
    </location>
</feature>
<dbReference type="GO" id="GO:0009507">
    <property type="term" value="C:chloroplast"/>
    <property type="evidence" value="ECO:0007669"/>
    <property type="project" value="TreeGrafter"/>
</dbReference>
<feature type="chain" id="PRO_5012322135" evidence="2">
    <location>
        <begin position="24"/>
        <end position="1599"/>
    </location>
</feature>
<feature type="compositionally biased region" description="Basic and acidic residues" evidence="1">
    <location>
        <begin position="985"/>
        <end position="995"/>
    </location>
</feature>
<feature type="compositionally biased region" description="Polar residues" evidence="1">
    <location>
        <begin position="171"/>
        <end position="191"/>
    </location>
</feature>
<evidence type="ECO:0000256" key="1">
    <source>
        <dbReference type="SAM" id="MobiDB-lite"/>
    </source>
</evidence>
<feature type="region of interest" description="Disordered" evidence="1">
    <location>
        <begin position="682"/>
        <end position="708"/>
    </location>
</feature>
<evidence type="ECO:0000259" key="3">
    <source>
        <dbReference type="Pfam" id="PF13460"/>
    </source>
</evidence>
<dbReference type="PANTHER" id="PTHR14194">
    <property type="entry name" value="NITROGEN METABOLIC REGULATION PROTEIN NMR-RELATED"/>
    <property type="match status" value="1"/>
</dbReference>
<evidence type="ECO:0000313" key="4">
    <source>
        <dbReference type="EMBL" id="OLP96091.1"/>
    </source>
</evidence>
<feature type="compositionally biased region" description="Acidic residues" evidence="1">
    <location>
        <begin position="928"/>
        <end position="939"/>
    </location>
</feature>